<dbReference type="STRING" id="1150368.SAMN02927921_04036"/>
<dbReference type="RefSeq" id="WP_072319265.1">
    <property type="nucleotide sequence ID" value="NZ_FPJE01000036.1"/>
</dbReference>
<protein>
    <recommendedName>
        <fullName evidence="4">GLPGLI family protein</fullName>
    </recommendedName>
</protein>
<name>A0A1K1RUQ4_9FLAO</name>
<keyword evidence="3" id="KW-1185">Reference proteome</keyword>
<gene>
    <name evidence="2" type="ORF">SAMN02927921_04036</name>
</gene>
<reference evidence="2 3" key="1">
    <citation type="submission" date="2016-11" db="EMBL/GenBank/DDBJ databases">
        <authorList>
            <person name="Jaros S."/>
            <person name="Januszkiewicz K."/>
            <person name="Wedrychowicz H."/>
        </authorList>
    </citation>
    <scope>NUCLEOTIDE SEQUENCE [LARGE SCALE GENOMIC DNA]</scope>
    <source>
        <strain evidence="2 3">CGMCC 1.12145</strain>
    </source>
</reference>
<dbReference type="AlphaFoldDB" id="A0A1K1RUQ4"/>
<evidence type="ECO:0000313" key="2">
    <source>
        <dbReference type="EMBL" id="SFW75904.1"/>
    </source>
</evidence>
<organism evidence="2 3">
    <name type="scientific">Sinomicrobium oceani</name>
    <dbReference type="NCBI Taxonomy" id="1150368"/>
    <lineage>
        <taxon>Bacteria</taxon>
        <taxon>Pseudomonadati</taxon>
        <taxon>Bacteroidota</taxon>
        <taxon>Flavobacteriia</taxon>
        <taxon>Flavobacteriales</taxon>
        <taxon>Flavobacteriaceae</taxon>
        <taxon>Sinomicrobium</taxon>
    </lineage>
</organism>
<dbReference type="Proteomes" id="UP000182248">
    <property type="component" value="Unassembled WGS sequence"/>
</dbReference>
<evidence type="ECO:0000313" key="3">
    <source>
        <dbReference type="Proteomes" id="UP000182248"/>
    </source>
</evidence>
<accession>A0A1K1RUQ4</accession>
<proteinExistence type="predicted"/>
<feature type="chain" id="PRO_5012792211" description="GLPGLI family protein" evidence="1">
    <location>
        <begin position="20"/>
        <end position="217"/>
    </location>
</feature>
<evidence type="ECO:0008006" key="4">
    <source>
        <dbReference type="Google" id="ProtNLM"/>
    </source>
</evidence>
<evidence type="ECO:0000256" key="1">
    <source>
        <dbReference type="SAM" id="SignalP"/>
    </source>
</evidence>
<feature type="signal peptide" evidence="1">
    <location>
        <begin position="1"/>
        <end position="19"/>
    </location>
</feature>
<sequence>MQKKLLVLFVTMLCARSYAQISFEKGYFIDESERKTECLIKNIDWKNNPSEFEYKLSQDGVSKVKTIKTTKEFGITGYSKFIRAHVNIDRSNDERISSLSTTRAPDFHKEELFLKVLIEGKASLYYYEGGNTKRYFFKREDQSEIQPLIFKKYITQNNKIGTNVGYKQQLWDALKCEEISRSTIERLDYTQSSLAKIFIKYNSCTSSEYISYKKGQN</sequence>
<keyword evidence="1" id="KW-0732">Signal</keyword>
<dbReference type="OrthoDB" id="921445at2"/>
<dbReference type="EMBL" id="FPJE01000036">
    <property type="protein sequence ID" value="SFW75904.1"/>
    <property type="molecule type" value="Genomic_DNA"/>
</dbReference>